<keyword evidence="6" id="KW-0808">Transferase</keyword>
<organism evidence="13 14">
    <name type="scientific">Croceibacterium mercuriale</name>
    <dbReference type="NCBI Taxonomy" id="1572751"/>
    <lineage>
        <taxon>Bacteria</taxon>
        <taxon>Pseudomonadati</taxon>
        <taxon>Pseudomonadota</taxon>
        <taxon>Alphaproteobacteria</taxon>
        <taxon>Sphingomonadales</taxon>
        <taxon>Erythrobacteraceae</taxon>
        <taxon>Croceibacterium</taxon>
    </lineage>
</organism>
<evidence type="ECO:0000256" key="10">
    <source>
        <dbReference type="SAM" id="Phobius"/>
    </source>
</evidence>
<keyword evidence="4" id="KW-1003">Cell membrane</keyword>
<dbReference type="RefSeq" id="WP_039097418.1">
    <property type="nucleotide sequence ID" value="NZ_JTDN01000002.1"/>
</dbReference>
<dbReference type="PRINTS" id="PR00344">
    <property type="entry name" value="BCTRLSENSOR"/>
</dbReference>
<accession>A0A0B2BZ25</accession>
<dbReference type="PANTHER" id="PTHR44936:SF10">
    <property type="entry name" value="SENSOR PROTEIN RSTB"/>
    <property type="match status" value="1"/>
</dbReference>
<dbReference type="InterPro" id="IPR050980">
    <property type="entry name" value="2C_sensor_his_kinase"/>
</dbReference>
<evidence type="ECO:0000313" key="13">
    <source>
        <dbReference type="EMBL" id="KHL24951.1"/>
    </source>
</evidence>
<dbReference type="SUPFAM" id="SSF55874">
    <property type="entry name" value="ATPase domain of HSP90 chaperone/DNA topoisomerase II/histidine kinase"/>
    <property type="match status" value="1"/>
</dbReference>
<dbReference type="InterPro" id="IPR003661">
    <property type="entry name" value="HisK_dim/P_dom"/>
</dbReference>
<name>A0A0B2BZ25_9SPHN</name>
<keyword evidence="10" id="KW-0812">Transmembrane</keyword>
<evidence type="ECO:0000256" key="2">
    <source>
        <dbReference type="ARBA" id="ARBA00004651"/>
    </source>
</evidence>
<gene>
    <name evidence="13" type="ORF">PK98_13935</name>
</gene>
<dbReference type="SMART" id="SM00304">
    <property type="entry name" value="HAMP"/>
    <property type="match status" value="1"/>
</dbReference>
<keyword evidence="10" id="KW-1133">Transmembrane helix</keyword>
<keyword evidence="10" id="KW-0472">Membrane</keyword>
<dbReference type="CDD" id="cd06225">
    <property type="entry name" value="HAMP"/>
    <property type="match status" value="1"/>
</dbReference>
<comment type="catalytic activity">
    <reaction evidence="1">
        <text>ATP + protein L-histidine = ADP + protein N-phospho-L-histidine.</text>
        <dbReference type="EC" id="2.7.13.3"/>
    </reaction>
</comment>
<dbReference type="InterPro" id="IPR003594">
    <property type="entry name" value="HATPase_dom"/>
</dbReference>
<evidence type="ECO:0000256" key="3">
    <source>
        <dbReference type="ARBA" id="ARBA00012438"/>
    </source>
</evidence>
<dbReference type="PROSITE" id="PS50109">
    <property type="entry name" value="HIS_KIN"/>
    <property type="match status" value="1"/>
</dbReference>
<evidence type="ECO:0000259" key="11">
    <source>
        <dbReference type="PROSITE" id="PS50109"/>
    </source>
</evidence>
<evidence type="ECO:0000256" key="8">
    <source>
        <dbReference type="ARBA" id="ARBA00022777"/>
    </source>
</evidence>
<dbReference type="SUPFAM" id="SSF158472">
    <property type="entry name" value="HAMP domain-like"/>
    <property type="match status" value="1"/>
</dbReference>
<feature type="domain" description="Histidine kinase" evidence="11">
    <location>
        <begin position="249"/>
        <end position="449"/>
    </location>
</feature>
<keyword evidence="5" id="KW-0597">Phosphoprotein</keyword>
<feature type="transmembrane region" description="Helical" evidence="10">
    <location>
        <begin position="167"/>
        <end position="188"/>
    </location>
</feature>
<dbReference type="Proteomes" id="UP000030988">
    <property type="component" value="Unassembled WGS sequence"/>
</dbReference>
<reference evidence="13 14" key="1">
    <citation type="submission" date="2014-11" db="EMBL/GenBank/DDBJ databases">
        <title>Draft genome sequence of Kirrobacter mercurialis.</title>
        <authorList>
            <person name="Coil D.A."/>
            <person name="Eisen J.A."/>
        </authorList>
    </citation>
    <scope>NUCLEOTIDE SEQUENCE [LARGE SCALE GENOMIC DNA]</scope>
    <source>
        <strain evidence="13 14">Coronado</strain>
    </source>
</reference>
<sequence>MSRVHLWPVSRVHLWPASLTGRVTLVLLVAILVEFGGTVLVFGEAERLLLRTGQAQRVAEQAVAAEQVLGQLPRDMRQRIAPGLSTRHVVFAASDNPPAAGRQSDITRAARAAMLQWEPALEEDALRVGLAGRSFGAQRLQGGIRTADGGWILFRLREPVSHWHASLQWLASLVFLAGAVLLAAVLLVRTMAAPLRALADAADRIGVGRQPILIEPGGPQEMRQLAEAFNAMQARIGELIDSRTEALLAVSHDLRTPLSRLKLRLHGRLREGDQQELQADVAEMQAMLDSLLAYLADGAEGGERVRTDLAELVRSVVHNARAVGAEEVTLELDRPQLHAVVDAGAIRRAVTNLVENALRHAGDAAVSLAVTGDQAIIAVRDHGPGIADDQLAQVTVPFFRGDVARARDTSGMGMGLAVVERVAQQHGGRLHLANAEPGLLAELILPLGH</sequence>
<dbReference type="Gene3D" id="1.10.287.130">
    <property type="match status" value="1"/>
</dbReference>
<dbReference type="InterPro" id="IPR003660">
    <property type="entry name" value="HAMP_dom"/>
</dbReference>
<feature type="transmembrane region" description="Helical" evidence="10">
    <location>
        <begin position="20"/>
        <end position="42"/>
    </location>
</feature>
<dbReference type="EMBL" id="JTDN01000002">
    <property type="protein sequence ID" value="KHL24951.1"/>
    <property type="molecule type" value="Genomic_DNA"/>
</dbReference>
<dbReference type="GO" id="GO:0005524">
    <property type="term" value="F:ATP binding"/>
    <property type="evidence" value="ECO:0007669"/>
    <property type="project" value="UniProtKB-KW"/>
</dbReference>
<dbReference type="AlphaFoldDB" id="A0A0B2BZ25"/>
<dbReference type="Pfam" id="PF02518">
    <property type="entry name" value="HATPase_c"/>
    <property type="match status" value="1"/>
</dbReference>
<dbReference type="GO" id="GO:0000155">
    <property type="term" value="F:phosphorelay sensor kinase activity"/>
    <property type="evidence" value="ECO:0007669"/>
    <property type="project" value="InterPro"/>
</dbReference>
<keyword evidence="7" id="KW-0547">Nucleotide-binding</keyword>
<dbReference type="InterPro" id="IPR004358">
    <property type="entry name" value="Sig_transdc_His_kin-like_C"/>
</dbReference>
<dbReference type="SUPFAM" id="SSF47384">
    <property type="entry name" value="Homodimeric domain of signal transducing histidine kinase"/>
    <property type="match status" value="1"/>
</dbReference>
<proteinExistence type="predicted"/>
<dbReference type="Gene3D" id="3.30.565.10">
    <property type="entry name" value="Histidine kinase-like ATPase, C-terminal domain"/>
    <property type="match status" value="1"/>
</dbReference>
<keyword evidence="9" id="KW-0067">ATP-binding</keyword>
<dbReference type="EC" id="2.7.13.3" evidence="3"/>
<dbReference type="GO" id="GO:0005886">
    <property type="term" value="C:plasma membrane"/>
    <property type="evidence" value="ECO:0007669"/>
    <property type="project" value="UniProtKB-SubCell"/>
</dbReference>
<comment type="subcellular location">
    <subcellularLocation>
        <location evidence="2">Cell membrane</location>
        <topology evidence="2">Multi-pass membrane protein</topology>
    </subcellularLocation>
</comment>
<dbReference type="Pfam" id="PF00672">
    <property type="entry name" value="HAMP"/>
    <property type="match status" value="1"/>
</dbReference>
<dbReference type="InterPro" id="IPR036890">
    <property type="entry name" value="HATPase_C_sf"/>
</dbReference>
<evidence type="ECO:0000256" key="7">
    <source>
        <dbReference type="ARBA" id="ARBA00022741"/>
    </source>
</evidence>
<evidence type="ECO:0000256" key="4">
    <source>
        <dbReference type="ARBA" id="ARBA00022475"/>
    </source>
</evidence>
<dbReference type="InterPro" id="IPR036097">
    <property type="entry name" value="HisK_dim/P_sf"/>
</dbReference>
<evidence type="ECO:0000256" key="9">
    <source>
        <dbReference type="ARBA" id="ARBA00022840"/>
    </source>
</evidence>
<dbReference type="SMART" id="SM00387">
    <property type="entry name" value="HATPase_c"/>
    <property type="match status" value="1"/>
</dbReference>
<dbReference type="OrthoDB" id="9804645at2"/>
<comment type="caution">
    <text evidence="13">The sequence shown here is derived from an EMBL/GenBank/DDBJ whole genome shotgun (WGS) entry which is preliminary data.</text>
</comment>
<dbReference type="PROSITE" id="PS50885">
    <property type="entry name" value="HAMP"/>
    <property type="match status" value="1"/>
</dbReference>
<dbReference type="STRING" id="1572751.PK98_13935"/>
<protein>
    <recommendedName>
        <fullName evidence="3">histidine kinase</fullName>
        <ecNumber evidence="3">2.7.13.3</ecNumber>
    </recommendedName>
</protein>
<keyword evidence="14" id="KW-1185">Reference proteome</keyword>
<dbReference type="CDD" id="cd00082">
    <property type="entry name" value="HisKA"/>
    <property type="match status" value="1"/>
</dbReference>
<keyword evidence="8" id="KW-0418">Kinase</keyword>
<evidence type="ECO:0000256" key="6">
    <source>
        <dbReference type="ARBA" id="ARBA00022679"/>
    </source>
</evidence>
<dbReference type="InterPro" id="IPR005467">
    <property type="entry name" value="His_kinase_dom"/>
</dbReference>
<dbReference type="PANTHER" id="PTHR44936">
    <property type="entry name" value="SENSOR PROTEIN CREC"/>
    <property type="match status" value="1"/>
</dbReference>
<evidence type="ECO:0000259" key="12">
    <source>
        <dbReference type="PROSITE" id="PS50885"/>
    </source>
</evidence>
<evidence type="ECO:0000313" key="14">
    <source>
        <dbReference type="Proteomes" id="UP000030988"/>
    </source>
</evidence>
<evidence type="ECO:0000256" key="1">
    <source>
        <dbReference type="ARBA" id="ARBA00000085"/>
    </source>
</evidence>
<feature type="domain" description="HAMP" evidence="12">
    <location>
        <begin position="189"/>
        <end position="241"/>
    </location>
</feature>
<evidence type="ECO:0000256" key="5">
    <source>
        <dbReference type="ARBA" id="ARBA00022553"/>
    </source>
</evidence>